<dbReference type="FunFam" id="3.20.20.450:FF:000001">
    <property type="entry name" value="Cyclic di-GMP phosphodiesterase yahA"/>
    <property type="match status" value="1"/>
</dbReference>
<dbReference type="NCBIfam" id="TIGR00254">
    <property type="entry name" value="GGDEF"/>
    <property type="match status" value="1"/>
</dbReference>
<name>A0A372LC65_9BACI</name>
<dbReference type="InterPro" id="IPR000700">
    <property type="entry name" value="PAS-assoc_C"/>
</dbReference>
<dbReference type="GO" id="GO:0006355">
    <property type="term" value="P:regulation of DNA-templated transcription"/>
    <property type="evidence" value="ECO:0007669"/>
    <property type="project" value="InterPro"/>
</dbReference>
<dbReference type="PROSITE" id="PS50113">
    <property type="entry name" value="PAC"/>
    <property type="match status" value="1"/>
</dbReference>
<dbReference type="InterPro" id="IPR001633">
    <property type="entry name" value="EAL_dom"/>
</dbReference>
<evidence type="ECO:0000313" key="5">
    <source>
        <dbReference type="EMBL" id="RFU63456.1"/>
    </source>
</evidence>
<accession>A0A372LC65</accession>
<dbReference type="CDD" id="cd00130">
    <property type="entry name" value="PAS"/>
    <property type="match status" value="2"/>
</dbReference>
<dbReference type="PANTHER" id="PTHR44757">
    <property type="entry name" value="DIGUANYLATE CYCLASE DGCP"/>
    <property type="match status" value="1"/>
</dbReference>
<sequence>MDHLRKILKNELQFSRNSREIEGIIFDIIFNHVKDLLFIIKVEEGPKFRYLFANENALQIEGMTKESIGKLIEEVLPKKISRQIYLECSRFFNGEEDVQFTEKIKKKDGTYLFSESIFNAIKDEYGKISYIVCAARDITESVGEKKRIIESQQRYRSVIDHNLDAIFSLNEKGVILSTNRATYDITGYSEKQLTGRSIFHLFHDRDSDKFRKMFRKTYDGYAQEFSECRFIHKKGTELVVHLKTVPIVINGEIDGIYAIMRDITDYTENLEIISYMAFHDQLTGLLNRAALIRDLKVEIKKNQKQNTEFALLNIDLDRFKYLNDTMGHEAGDLLLKNVGQRLLSMKYKNFEVYRQGGDEFNILLKNTDEELVNEFVAEIFKVFNIPFQLKRQEYFITPSIGISMYPFDGHDSEMLIRKADGALYQVKEKGKAHYQFYNTGMTVHFPGLVMMESQLRRAIENRELILYYQPQVDLHTNETTSFEALLRWANPILGFVSPGEFIPLAEDTGLIISIGDWVIEEVCRQLRSWEDKGIHGLKIGVNLSPKQFTQPSLCERIAYLLKKYSLKPSSLEIEITEGAMQDTAETIKILDQMKEIGLSISVDDFGTGYSSLSYLKQFPLDTLKIDQSFVKEILFDKKDAAITNTIIHLANSLGLEVIAEGVETTEQAGFLKDANCSKAQGFLFSKPVPAEELFKHLIPV</sequence>
<dbReference type="SUPFAM" id="SSF55073">
    <property type="entry name" value="Nucleotide cyclase"/>
    <property type="match status" value="1"/>
</dbReference>
<dbReference type="PROSITE" id="PS50887">
    <property type="entry name" value="GGDEF"/>
    <property type="match status" value="1"/>
</dbReference>
<dbReference type="InterPro" id="IPR000160">
    <property type="entry name" value="GGDEF_dom"/>
</dbReference>
<dbReference type="SMART" id="SM00267">
    <property type="entry name" value="GGDEF"/>
    <property type="match status" value="1"/>
</dbReference>
<dbReference type="EMBL" id="QVTD01000006">
    <property type="protein sequence ID" value="RFU63456.1"/>
    <property type="molecule type" value="Genomic_DNA"/>
</dbReference>
<dbReference type="OrthoDB" id="9759607at2"/>
<feature type="domain" description="EAL" evidence="3">
    <location>
        <begin position="448"/>
        <end position="700"/>
    </location>
</feature>
<dbReference type="AlphaFoldDB" id="A0A372LC65"/>
<dbReference type="NCBIfam" id="TIGR00229">
    <property type="entry name" value="sensory_box"/>
    <property type="match status" value="2"/>
</dbReference>
<evidence type="ECO:0000313" key="6">
    <source>
        <dbReference type="Proteomes" id="UP000262939"/>
    </source>
</evidence>
<dbReference type="InterPro" id="IPR029787">
    <property type="entry name" value="Nucleotide_cyclase"/>
</dbReference>
<dbReference type="SMART" id="SM00086">
    <property type="entry name" value="PAC"/>
    <property type="match status" value="2"/>
</dbReference>
<dbReference type="InterPro" id="IPR013767">
    <property type="entry name" value="PAS_fold"/>
</dbReference>
<evidence type="ECO:0000259" key="2">
    <source>
        <dbReference type="PROSITE" id="PS50113"/>
    </source>
</evidence>
<feature type="domain" description="PAC" evidence="2">
    <location>
        <begin position="98"/>
        <end position="150"/>
    </location>
</feature>
<feature type="domain" description="PAS" evidence="1">
    <location>
        <begin position="151"/>
        <end position="221"/>
    </location>
</feature>
<dbReference type="Pfam" id="PF13426">
    <property type="entry name" value="PAS_9"/>
    <property type="match status" value="1"/>
</dbReference>
<dbReference type="CDD" id="cd01949">
    <property type="entry name" value="GGDEF"/>
    <property type="match status" value="1"/>
</dbReference>
<evidence type="ECO:0000259" key="4">
    <source>
        <dbReference type="PROSITE" id="PS50887"/>
    </source>
</evidence>
<gene>
    <name evidence="5" type="ORF">D0466_12045</name>
</gene>
<dbReference type="CDD" id="cd01948">
    <property type="entry name" value="EAL"/>
    <property type="match status" value="1"/>
</dbReference>
<dbReference type="SMART" id="SM00091">
    <property type="entry name" value="PAS"/>
    <property type="match status" value="2"/>
</dbReference>
<feature type="domain" description="GGDEF" evidence="4">
    <location>
        <begin position="307"/>
        <end position="439"/>
    </location>
</feature>
<dbReference type="Pfam" id="PF00563">
    <property type="entry name" value="EAL"/>
    <property type="match status" value="1"/>
</dbReference>
<dbReference type="Pfam" id="PF00989">
    <property type="entry name" value="PAS"/>
    <property type="match status" value="1"/>
</dbReference>
<dbReference type="PROSITE" id="PS50112">
    <property type="entry name" value="PAS"/>
    <property type="match status" value="1"/>
</dbReference>
<dbReference type="InterPro" id="IPR052155">
    <property type="entry name" value="Biofilm_reg_signaling"/>
</dbReference>
<dbReference type="Gene3D" id="3.30.450.20">
    <property type="entry name" value="PAS domain"/>
    <property type="match status" value="2"/>
</dbReference>
<dbReference type="Proteomes" id="UP000262939">
    <property type="component" value="Unassembled WGS sequence"/>
</dbReference>
<dbReference type="SUPFAM" id="SSF55785">
    <property type="entry name" value="PYP-like sensor domain (PAS domain)"/>
    <property type="match status" value="2"/>
</dbReference>
<comment type="caution">
    <text evidence="5">The sequence shown here is derived from an EMBL/GenBank/DDBJ whole genome shotgun (WGS) entry which is preliminary data.</text>
</comment>
<dbReference type="SUPFAM" id="SSF141868">
    <property type="entry name" value="EAL domain-like"/>
    <property type="match status" value="1"/>
</dbReference>
<dbReference type="InterPro" id="IPR001610">
    <property type="entry name" value="PAC"/>
</dbReference>
<dbReference type="InterPro" id="IPR043128">
    <property type="entry name" value="Rev_trsase/Diguanyl_cyclase"/>
</dbReference>
<organism evidence="5 6">
    <name type="scientific">Peribacillus glennii</name>
    <dbReference type="NCBI Taxonomy" id="2303991"/>
    <lineage>
        <taxon>Bacteria</taxon>
        <taxon>Bacillati</taxon>
        <taxon>Bacillota</taxon>
        <taxon>Bacilli</taxon>
        <taxon>Bacillales</taxon>
        <taxon>Bacillaceae</taxon>
        <taxon>Peribacillus</taxon>
    </lineage>
</organism>
<dbReference type="InterPro" id="IPR035965">
    <property type="entry name" value="PAS-like_dom_sf"/>
</dbReference>
<dbReference type="Pfam" id="PF00990">
    <property type="entry name" value="GGDEF"/>
    <property type="match status" value="1"/>
</dbReference>
<protein>
    <submittedName>
        <fullName evidence="5">Bifunctional diguanylate cyclase/phosphodiesterase</fullName>
    </submittedName>
</protein>
<evidence type="ECO:0000259" key="1">
    <source>
        <dbReference type="PROSITE" id="PS50112"/>
    </source>
</evidence>
<dbReference type="InterPro" id="IPR000014">
    <property type="entry name" value="PAS"/>
</dbReference>
<dbReference type="PANTHER" id="PTHR44757:SF2">
    <property type="entry name" value="BIOFILM ARCHITECTURE MAINTENANCE PROTEIN MBAA"/>
    <property type="match status" value="1"/>
</dbReference>
<dbReference type="SMART" id="SM00052">
    <property type="entry name" value="EAL"/>
    <property type="match status" value="1"/>
</dbReference>
<dbReference type="PROSITE" id="PS50883">
    <property type="entry name" value="EAL"/>
    <property type="match status" value="1"/>
</dbReference>
<reference evidence="5 6" key="1">
    <citation type="submission" date="2018-08" db="EMBL/GenBank/DDBJ databases">
        <title>Bacillus chawlae sp. nov., Bacillus glennii sp. nov., and Bacillus saganii sp. nov. Isolated from the Vehicle Assembly Building at Kennedy Space Center where the Viking Spacecraft were Assembled.</title>
        <authorList>
            <person name="Seuylemezian A."/>
            <person name="Vaishampayan P."/>
        </authorList>
    </citation>
    <scope>NUCLEOTIDE SEQUENCE [LARGE SCALE GENOMIC DNA]</scope>
    <source>
        <strain evidence="5 6">V44-8</strain>
    </source>
</reference>
<proteinExistence type="predicted"/>
<keyword evidence="6" id="KW-1185">Reference proteome</keyword>
<dbReference type="Gene3D" id="3.30.70.270">
    <property type="match status" value="1"/>
</dbReference>
<dbReference type="Gene3D" id="3.20.20.450">
    <property type="entry name" value="EAL domain"/>
    <property type="match status" value="1"/>
</dbReference>
<evidence type="ECO:0000259" key="3">
    <source>
        <dbReference type="PROSITE" id="PS50883"/>
    </source>
</evidence>
<dbReference type="InterPro" id="IPR035919">
    <property type="entry name" value="EAL_sf"/>
</dbReference>